<evidence type="ECO:0000256" key="7">
    <source>
        <dbReference type="ARBA" id="ARBA00031484"/>
    </source>
</evidence>
<dbReference type="Gene3D" id="3.10.50.40">
    <property type="match status" value="1"/>
</dbReference>
<dbReference type="GO" id="GO:0003755">
    <property type="term" value="F:peptidyl-prolyl cis-trans isomerase activity"/>
    <property type="evidence" value="ECO:0007669"/>
    <property type="project" value="UniProtKB-EC"/>
</dbReference>
<keyword evidence="9" id="KW-0732">Signal</keyword>
<dbReference type="PROSITE" id="PS50198">
    <property type="entry name" value="PPIC_PPIASE_2"/>
    <property type="match status" value="1"/>
</dbReference>
<feature type="domain" description="PpiC" evidence="10">
    <location>
        <begin position="143"/>
        <end position="233"/>
    </location>
</feature>
<dbReference type="InterPro" id="IPR050245">
    <property type="entry name" value="PrsA_foldase"/>
</dbReference>
<feature type="signal peptide" evidence="9">
    <location>
        <begin position="1"/>
        <end position="23"/>
    </location>
</feature>
<dbReference type="Gene3D" id="1.10.8.1040">
    <property type="match status" value="1"/>
</dbReference>
<evidence type="ECO:0000256" key="6">
    <source>
        <dbReference type="ARBA" id="ARBA00030642"/>
    </source>
</evidence>
<evidence type="ECO:0000256" key="5">
    <source>
        <dbReference type="ARBA" id="ARBA00023110"/>
    </source>
</evidence>
<evidence type="ECO:0000256" key="4">
    <source>
        <dbReference type="ARBA" id="ARBA00018370"/>
    </source>
</evidence>
<keyword evidence="12" id="KW-1185">Reference proteome</keyword>
<comment type="catalytic activity">
    <reaction evidence="1">
        <text>[protein]-peptidylproline (omega=180) = [protein]-peptidylproline (omega=0)</text>
        <dbReference type="Rhea" id="RHEA:16237"/>
        <dbReference type="Rhea" id="RHEA-COMP:10747"/>
        <dbReference type="Rhea" id="RHEA-COMP:10748"/>
        <dbReference type="ChEBI" id="CHEBI:83833"/>
        <dbReference type="ChEBI" id="CHEBI:83834"/>
        <dbReference type="EC" id="5.2.1.8"/>
    </reaction>
</comment>
<comment type="similarity">
    <text evidence="2">Belongs to the PpiC/parvulin rotamase family.</text>
</comment>
<dbReference type="Pfam" id="PF13616">
    <property type="entry name" value="Rotamase_3"/>
    <property type="match status" value="1"/>
</dbReference>
<dbReference type="Proteomes" id="UP001595443">
    <property type="component" value="Unassembled WGS sequence"/>
</dbReference>
<evidence type="ECO:0000259" key="10">
    <source>
        <dbReference type="PROSITE" id="PS50198"/>
    </source>
</evidence>
<organism evidence="11 12">
    <name type="scientific">Acidimangrovimonas pyrenivorans</name>
    <dbReference type="NCBI Taxonomy" id="2030798"/>
    <lineage>
        <taxon>Bacteria</taxon>
        <taxon>Pseudomonadati</taxon>
        <taxon>Pseudomonadota</taxon>
        <taxon>Alphaproteobacteria</taxon>
        <taxon>Rhodobacterales</taxon>
        <taxon>Paracoccaceae</taxon>
        <taxon>Acidimangrovimonas</taxon>
    </lineage>
</organism>
<comment type="caution">
    <text evidence="11">The sequence shown here is derived from an EMBL/GenBank/DDBJ whole genome shotgun (WGS) entry which is preliminary data.</text>
</comment>
<dbReference type="PANTHER" id="PTHR47245">
    <property type="entry name" value="PEPTIDYLPROLYL ISOMERASE"/>
    <property type="match status" value="1"/>
</dbReference>
<evidence type="ECO:0000256" key="3">
    <source>
        <dbReference type="ARBA" id="ARBA00013194"/>
    </source>
</evidence>
<dbReference type="InterPro" id="IPR027304">
    <property type="entry name" value="Trigger_fact/SurA_dom_sf"/>
</dbReference>
<keyword evidence="8 11" id="KW-0413">Isomerase</keyword>
<dbReference type="SUPFAM" id="SSF54534">
    <property type="entry name" value="FKBP-like"/>
    <property type="match status" value="1"/>
</dbReference>
<dbReference type="PANTHER" id="PTHR47245:SF2">
    <property type="entry name" value="PEPTIDYL-PROLYL CIS-TRANS ISOMERASE HP_0175-RELATED"/>
    <property type="match status" value="1"/>
</dbReference>
<dbReference type="EC" id="5.2.1.8" evidence="3"/>
<dbReference type="EMBL" id="JBHRSK010000003">
    <property type="protein sequence ID" value="MFC2967016.1"/>
    <property type="molecule type" value="Genomic_DNA"/>
</dbReference>
<evidence type="ECO:0000313" key="12">
    <source>
        <dbReference type="Proteomes" id="UP001595443"/>
    </source>
</evidence>
<dbReference type="PROSITE" id="PS01096">
    <property type="entry name" value="PPIC_PPIASE_1"/>
    <property type="match status" value="1"/>
</dbReference>
<dbReference type="RefSeq" id="WP_377831644.1">
    <property type="nucleotide sequence ID" value="NZ_JBHRSK010000003.1"/>
</dbReference>
<gene>
    <name evidence="11" type="ORF">ACFOES_02815</name>
</gene>
<sequence>MSKQAKFWLGVALSLSLAAPALADTAATTTDAKAPTADTVVATVNGTDITLGSMIALRDQLPAQYKQLPDDVLFKGILDQLVQQELLAQSAKGKLTKKDKIALANSERAFIASTMLNRVEKAAITEDALKKAYDAKYADFKPDTEYHAAHILVKTEKEAEDLKAKIDGGADFAKLAEADSKDPGSAKRGGDLGWFGKGMMVKPFEDAVTKMKPGEVVGPIKTQFGWHLIKLMDTRPTKPPKLDAVRGELSKKIGQEAVAAELAKLKDGAKITENDKGIDPAVLKDQTLLKD</sequence>
<evidence type="ECO:0000256" key="9">
    <source>
        <dbReference type="SAM" id="SignalP"/>
    </source>
</evidence>
<evidence type="ECO:0000313" key="11">
    <source>
        <dbReference type="EMBL" id="MFC2967016.1"/>
    </source>
</evidence>
<feature type="chain" id="PRO_5045179929" description="Parvulin-like PPIase" evidence="9">
    <location>
        <begin position="24"/>
        <end position="291"/>
    </location>
</feature>
<evidence type="ECO:0000256" key="1">
    <source>
        <dbReference type="ARBA" id="ARBA00000971"/>
    </source>
</evidence>
<dbReference type="SUPFAM" id="SSF109998">
    <property type="entry name" value="Triger factor/SurA peptide-binding domain-like"/>
    <property type="match status" value="1"/>
</dbReference>
<accession>A0ABV7ADI5</accession>
<evidence type="ECO:0000256" key="2">
    <source>
        <dbReference type="ARBA" id="ARBA00007656"/>
    </source>
</evidence>
<protein>
    <recommendedName>
        <fullName evidence="4">Parvulin-like PPIase</fullName>
        <ecNumber evidence="3">5.2.1.8</ecNumber>
    </recommendedName>
    <alternativeName>
        <fullName evidence="6">Peptidyl-prolyl cis-trans isomerase plp</fullName>
    </alternativeName>
    <alternativeName>
        <fullName evidence="7">Rotamase plp</fullName>
    </alternativeName>
</protein>
<name>A0ABV7ADI5_9RHOB</name>
<dbReference type="InterPro" id="IPR000297">
    <property type="entry name" value="PPIase_PpiC"/>
</dbReference>
<evidence type="ECO:0000256" key="8">
    <source>
        <dbReference type="PROSITE-ProRule" id="PRU00278"/>
    </source>
</evidence>
<dbReference type="InterPro" id="IPR046357">
    <property type="entry name" value="PPIase_dom_sf"/>
</dbReference>
<keyword evidence="5 8" id="KW-0697">Rotamase</keyword>
<dbReference type="InterPro" id="IPR023058">
    <property type="entry name" value="PPIase_PpiC_CS"/>
</dbReference>
<proteinExistence type="inferred from homology"/>
<reference evidence="12" key="1">
    <citation type="journal article" date="2019" name="Int. J. Syst. Evol. Microbiol.">
        <title>The Global Catalogue of Microorganisms (GCM) 10K type strain sequencing project: providing services to taxonomists for standard genome sequencing and annotation.</title>
        <authorList>
            <consortium name="The Broad Institute Genomics Platform"/>
            <consortium name="The Broad Institute Genome Sequencing Center for Infectious Disease"/>
            <person name="Wu L."/>
            <person name="Ma J."/>
        </authorList>
    </citation>
    <scope>NUCLEOTIDE SEQUENCE [LARGE SCALE GENOMIC DNA]</scope>
    <source>
        <strain evidence="12">KCTC 62192</strain>
    </source>
</reference>